<organism evidence="2 3">
    <name type="scientific">Pelomonas parva</name>
    <dbReference type="NCBI Taxonomy" id="3299032"/>
    <lineage>
        <taxon>Bacteria</taxon>
        <taxon>Pseudomonadati</taxon>
        <taxon>Pseudomonadota</taxon>
        <taxon>Betaproteobacteria</taxon>
        <taxon>Burkholderiales</taxon>
        <taxon>Sphaerotilaceae</taxon>
        <taxon>Roseateles</taxon>
    </lineage>
</organism>
<keyword evidence="3" id="KW-1185">Reference proteome</keyword>
<dbReference type="CDD" id="cd09598">
    <property type="entry name" value="M4_like"/>
    <property type="match status" value="1"/>
</dbReference>
<name>A0ABW7EY88_9BURK</name>
<evidence type="ECO:0000313" key="3">
    <source>
        <dbReference type="Proteomes" id="UP001606210"/>
    </source>
</evidence>
<dbReference type="SUPFAM" id="SSF55486">
    <property type="entry name" value="Metalloproteases ('zincins'), catalytic domain"/>
    <property type="match status" value="1"/>
</dbReference>
<protein>
    <recommendedName>
        <fullName evidence="4">Peptidase M4</fullName>
    </recommendedName>
</protein>
<gene>
    <name evidence="2" type="ORF">ACG00Y_05405</name>
</gene>
<reference evidence="2 3" key="1">
    <citation type="submission" date="2024-08" db="EMBL/GenBank/DDBJ databases">
        <authorList>
            <person name="Lu H."/>
        </authorList>
    </citation>
    <scope>NUCLEOTIDE SEQUENCE [LARGE SCALE GENOMIC DNA]</scope>
    <source>
        <strain evidence="2 3">LYH14W</strain>
    </source>
</reference>
<accession>A0ABW7EY88</accession>
<comment type="caution">
    <text evidence="2">The sequence shown here is derived from an EMBL/GenBank/DDBJ whole genome shotgun (WGS) entry which is preliminary data.</text>
</comment>
<feature type="region of interest" description="Disordered" evidence="1">
    <location>
        <begin position="1"/>
        <end position="20"/>
    </location>
</feature>
<dbReference type="EMBL" id="JBIGHV010000002">
    <property type="protein sequence ID" value="MFG6429337.1"/>
    <property type="molecule type" value="Genomic_DNA"/>
</dbReference>
<evidence type="ECO:0000313" key="2">
    <source>
        <dbReference type="EMBL" id="MFG6429337.1"/>
    </source>
</evidence>
<proteinExistence type="predicted"/>
<sequence length="642" mass="71637">MTASRAPAPTPVHAASQPARPTHRLLRGYAFDPSLATRLETALVSEVRYRVPWEALQPGPCGEYVEVIDVDPASGCFYAPVNLDHPHILAQHGLAPSEGNPQFHQQMVYAAAMTTIHHFERALGRKALWAERKPAEGEALDEAQRFVQRLRIYPHALRMANAYYSRHRGALLFGYFPATQDRSSGQFPGGMVFTCLSHDVVAHETAHALLDGFHDEFMEATNPDVLAFHEAFADIVALFRHFTFPEVLRHQIAKTRGDLSEQNLLGQLATQFGQAQGLHGALRDAIGRFSPELRKWVKHDPQPTELDEATEVHARGAILVAAVFDAFLSIYRSRTSDLMRLASEGTGVLRQGELQSDLVDRLAQEAGKAASHVLTMCIRALDYCPPVDLTFGEFLRALITADIDLMPEDRHGYRIAFIEAFRRRGIYPHDIRTLSQDSLRWAAPNENPTGDGKEATMAFADFMQGIDLLGVVDRLRRCRTRFDLWQKSRCACRDLHDIIRDYMAKARLLEVLTGLALSPGSTPSSVRKNRKEAPKFYVHSLREARRQTEDGQVLNQVFLTILQTELADGEDGRQHAIHCGSTLVIDLDGAVVRYAIRKGLGDEQRIARIVAFREAQLRGQSLAATYFGAADEPFAALHRCGA</sequence>
<dbReference type="Proteomes" id="UP001606210">
    <property type="component" value="Unassembled WGS sequence"/>
</dbReference>
<dbReference type="RefSeq" id="WP_394476694.1">
    <property type="nucleotide sequence ID" value="NZ_JBIGHV010000002.1"/>
</dbReference>
<evidence type="ECO:0008006" key="4">
    <source>
        <dbReference type="Google" id="ProtNLM"/>
    </source>
</evidence>
<evidence type="ECO:0000256" key="1">
    <source>
        <dbReference type="SAM" id="MobiDB-lite"/>
    </source>
</evidence>